<organism evidence="3 4">
    <name type="scientific">Novipirellula artificiosorum</name>
    <dbReference type="NCBI Taxonomy" id="2528016"/>
    <lineage>
        <taxon>Bacteria</taxon>
        <taxon>Pseudomonadati</taxon>
        <taxon>Planctomycetota</taxon>
        <taxon>Planctomycetia</taxon>
        <taxon>Pirellulales</taxon>
        <taxon>Pirellulaceae</taxon>
        <taxon>Novipirellula</taxon>
    </lineage>
</organism>
<keyword evidence="1" id="KW-0472">Membrane</keyword>
<evidence type="ECO:0000313" key="3">
    <source>
        <dbReference type="EMBL" id="TWU35986.1"/>
    </source>
</evidence>
<dbReference type="EMBL" id="SJPV01000006">
    <property type="protein sequence ID" value="TWU35986.1"/>
    <property type="molecule type" value="Genomic_DNA"/>
</dbReference>
<dbReference type="RefSeq" id="WP_146528043.1">
    <property type="nucleotide sequence ID" value="NZ_SJPV01000006.1"/>
</dbReference>
<dbReference type="InterPro" id="IPR021309">
    <property type="entry name" value="YgaP-like_TM"/>
</dbReference>
<dbReference type="Gene3D" id="6.10.140.1340">
    <property type="match status" value="1"/>
</dbReference>
<dbReference type="Proteomes" id="UP000319143">
    <property type="component" value="Unassembled WGS sequence"/>
</dbReference>
<accession>A0A5C6DM42</accession>
<gene>
    <name evidence="3" type="primary">ygaP_2</name>
    <name evidence="3" type="ORF">Poly41_37380</name>
</gene>
<dbReference type="Pfam" id="PF11127">
    <property type="entry name" value="YgaP-like_TM"/>
    <property type="match status" value="1"/>
</dbReference>
<name>A0A5C6DM42_9BACT</name>
<protein>
    <submittedName>
        <fullName evidence="3">Inner membrane protein YgaP</fullName>
    </submittedName>
</protein>
<dbReference type="AlphaFoldDB" id="A0A5C6DM42"/>
<keyword evidence="1" id="KW-0812">Transmembrane</keyword>
<keyword evidence="4" id="KW-1185">Reference proteome</keyword>
<feature type="transmembrane region" description="Helical" evidence="1">
    <location>
        <begin position="46"/>
        <end position="69"/>
    </location>
</feature>
<sequence>MNTEKCETSTTRRTISLDRQVRIVAGSLILAGAVLALTVHSYFAGIFIFVGAGLTFAGLSNTCGMGMLLSKMPWNHQV</sequence>
<feature type="transmembrane region" description="Helical" evidence="1">
    <location>
        <begin position="21"/>
        <end position="40"/>
    </location>
</feature>
<evidence type="ECO:0000313" key="4">
    <source>
        <dbReference type="Proteomes" id="UP000319143"/>
    </source>
</evidence>
<proteinExistence type="predicted"/>
<evidence type="ECO:0000259" key="2">
    <source>
        <dbReference type="Pfam" id="PF11127"/>
    </source>
</evidence>
<evidence type="ECO:0000256" key="1">
    <source>
        <dbReference type="SAM" id="Phobius"/>
    </source>
</evidence>
<feature type="domain" description="Inner membrane protein YgaP-like transmembrane" evidence="2">
    <location>
        <begin position="16"/>
        <end position="70"/>
    </location>
</feature>
<reference evidence="3 4" key="1">
    <citation type="submission" date="2019-02" db="EMBL/GenBank/DDBJ databases">
        <title>Deep-cultivation of Planctomycetes and their phenomic and genomic characterization uncovers novel biology.</title>
        <authorList>
            <person name="Wiegand S."/>
            <person name="Jogler M."/>
            <person name="Boedeker C."/>
            <person name="Pinto D."/>
            <person name="Vollmers J."/>
            <person name="Rivas-Marin E."/>
            <person name="Kohn T."/>
            <person name="Peeters S.H."/>
            <person name="Heuer A."/>
            <person name="Rast P."/>
            <person name="Oberbeckmann S."/>
            <person name="Bunk B."/>
            <person name="Jeske O."/>
            <person name="Meyerdierks A."/>
            <person name="Storesund J.E."/>
            <person name="Kallscheuer N."/>
            <person name="Luecker S."/>
            <person name="Lage O.M."/>
            <person name="Pohl T."/>
            <person name="Merkel B.J."/>
            <person name="Hornburger P."/>
            <person name="Mueller R.-W."/>
            <person name="Bruemmer F."/>
            <person name="Labrenz M."/>
            <person name="Spormann A.M."/>
            <person name="Op Den Camp H."/>
            <person name="Overmann J."/>
            <person name="Amann R."/>
            <person name="Jetten M.S.M."/>
            <person name="Mascher T."/>
            <person name="Medema M.H."/>
            <person name="Devos D.P."/>
            <person name="Kaster A.-K."/>
            <person name="Ovreas L."/>
            <person name="Rohde M."/>
            <person name="Galperin M.Y."/>
            <person name="Jogler C."/>
        </authorList>
    </citation>
    <scope>NUCLEOTIDE SEQUENCE [LARGE SCALE GENOMIC DNA]</scope>
    <source>
        <strain evidence="3 4">Poly41</strain>
    </source>
</reference>
<comment type="caution">
    <text evidence="3">The sequence shown here is derived from an EMBL/GenBank/DDBJ whole genome shotgun (WGS) entry which is preliminary data.</text>
</comment>
<keyword evidence="1" id="KW-1133">Transmembrane helix</keyword>
<dbReference type="OrthoDB" id="9800872at2"/>